<feature type="transmembrane region" description="Helical" evidence="5">
    <location>
        <begin position="49"/>
        <end position="66"/>
    </location>
</feature>
<evidence type="ECO:0000256" key="3">
    <source>
        <dbReference type="ARBA" id="ARBA00022989"/>
    </source>
</evidence>
<gene>
    <name evidence="7" type="ORF">FPZ45_19170</name>
</gene>
<dbReference type="InterPro" id="IPR007016">
    <property type="entry name" value="O-antigen_ligase-rel_domated"/>
</dbReference>
<name>A0A559JB25_9BACL</name>
<feature type="transmembrane region" description="Helical" evidence="5">
    <location>
        <begin position="534"/>
        <end position="552"/>
    </location>
</feature>
<dbReference type="GO" id="GO:0016020">
    <property type="term" value="C:membrane"/>
    <property type="evidence" value="ECO:0007669"/>
    <property type="project" value="UniProtKB-SubCell"/>
</dbReference>
<evidence type="ECO:0000256" key="1">
    <source>
        <dbReference type="ARBA" id="ARBA00004141"/>
    </source>
</evidence>
<feature type="transmembrane region" description="Helical" evidence="5">
    <location>
        <begin position="78"/>
        <end position="95"/>
    </location>
</feature>
<organism evidence="7 8">
    <name type="scientific">Cohnella terricola</name>
    <dbReference type="NCBI Taxonomy" id="1289167"/>
    <lineage>
        <taxon>Bacteria</taxon>
        <taxon>Bacillati</taxon>
        <taxon>Bacillota</taxon>
        <taxon>Bacilli</taxon>
        <taxon>Bacillales</taxon>
        <taxon>Paenibacillaceae</taxon>
        <taxon>Cohnella</taxon>
    </lineage>
</organism>
<dbReference type="EMBL" id="VNJJ01000013">
    <property type="protein sequence ID" value="TVX97082.1"/>
    <property type="molecule type" value="Genomic_DNA"/>
</dbReference>
<keyword evidence="4 5" id="KW-0472">Membrane</keyword>
<evidence type="ECO:0000256" key="4">
    <source>
        <dbReference type="ARBA" id="ARBA00023136"/>
    </source>
</evidence>
<accession>A0A559JB25</accession>
<feature type="transmembrane region" description="Helical" evidence="5">
    <location>
        <begin position="434"/>
        <end position="464"/>
    </location>
</feature>
<feature type="transmembrane region" description="Helical" evidence="5">
    <location>
        <begin position="301"/>
        <end position="322"/>
    </location>
</feature>
<comment type="subcellular location">
    <subcellularLocation>
        <location evidence="1">Membrane</location>
        <topology evidence="1">Multi-pass membrane protein</topology>
    </subcellularLocation>
</comment>
<feature type="domain" description="O-antigen ligase-related" evidence="6">
    <location>
        <begin position="302"/>
        <end position="451"/>
    </location>
</feature>
<evidence type="ECO:0000313" key="7">
    <source>
        <dbReference type="EMBL" id="TVX97082.1"/>
    </source>
</evidence>
<feature type="transmembrane region" description="Helical" evidence="5">
    <location>
        <begin position="180"/>
        <end position="197"/>
    </location>
</feature>
<keyword evidence="7" id="KW-0436">Ligase</keyword>
<dbReference type="Proteomes" id="UP000316330">
    <property type="component" value="Unassembled WGS sequence"/>
</dbReference>
<keyword evidence="2 5" id="KW-0812">Transmembrane</keyword>
<protein>
    <submittedName>
        <fullName evidence="7">O-antigen ligase family protein</fullName>
    </submittedName>
</protein>
<feature type="transmembrane region" description="Helical" evidence="5">
    <location>
        <begin position="252"/>
        <end position="269"/>
    </location>
</feature>
<feature type="transmembrane region" description="Helical" evidence="5">
    <location>
        <begin position="107"/>
        <end position="126"/>
    </location>
</feature>
<comment type="caution">
    <text evidence="7">The sequence shown here is derived from an EMBL/GenBank/DDBJ whole genome shotgun (WGS) entry which is preliminary data.</text>
</comment>
<dbReference type="AlphaFoldDB" id="A0A559JB25"/>
<evidence type="ECO:0000256" key="5">
    <source>
        <dbReference type="SAM" id="Phobius"/>
    </source>
</evidence>
<proteinExistence type="predicted"/>
<feature type="transmembrane region" description="Helical" evidence="5">
    <location>
        <begin position="228"/>
        <end position="245"/>
    </location>
</feature>
<dbReference type="Pfam" id="PF04932">
    <property type="entry name" value="Wzy_C"/>
    <property type="match status" value="1"/>
</dbReference>
<dbReference type="OrthoDB" id="1808577at2"/>
<keyword evidence="3 5" id="KW-1133">Transmembrane helix</keyword>
<keyword evidence="8" id="KW-1185">Reference proteome</keyword>
<feature type="transmembrane region" description="Helical" evidence="5">
    <location>
        <begin position="204"/>
        <end position="222"/>
    </location>
</feature>
<evidence type="ECO:0000256" key="2">
    <source>
        <dbReference type="ARBA" id="ARBA00022692"/>
    </source>
</evidence>
<dbReference type="PANTHER" id="PTHR37422">
    <property type="entry name" value="TEICHURONIC ACID BIOSYNTHESIS PROTEIN TUAE"/>
    <property type="match status" value="1"/>
</dbReference>
<dbReference type="RefSeq" id="WP_144705468.1">
    <property type="nucleotide sequence ID" value="NZ_VNJJ01000013.1"/>
</dbReference>
<feature type="transmembrane region" description="Helical" evidence="5">
    <location>
        <begin position="498"/>
        <end position="514"/>
    </location>
</feature>
<feature type="transmembrane region" description="Helical" evidence="5">
    <location>
        <begin position="343"/>
        <end position="361"/>
    </location>
</feature>
<sequence length="741" mass="84298">MKKHNTINAMEWMAWGWIAILLLLSLSTNAIFEGLSLHVSNVILVYERPILYALFISALVVIWVGIQVYQNRLTFERRMIYAAVGFLFCLMQIISSFNSESAIMSKYGIWTSLMIALFFAAGTFITQHDRIVNAFPKVYLAFGYIIVFYGFLNLLGNAYLLDSLAYYEGIRITSIFQYPNAYAVLLLTLWLAILVEINRTKNKWARLWHGFMLVPVCVSFLLTLSRGALIILPVIAIVILMMFRFKQQIMIILYSAIGMGLSLAIYSHLENAGTKVFDRIQQAFGAQSPIETQSMFSSPSISSWALLVGISIIMAIFVHFIAKYVEPWIENVSAKLNVKWANKLVPIVLVIMFILGALVITSDAVAKMLPDVIRSRLGNINLQTHSVYERLTMYKDAFDIWRSSPIIGHGGGAWEAFYEQHQSYSYLSSQTHGYLMQLLIEIGLLGVIVYLGLIVSVVFAFIRFYQKASEEDRNRMIFYFIVPITILLHSLIDFEMSYLFYTLIVFLCLGIMAGTQRQQLKLILGKKGQQKLKWAVSVAVIALVLIIVIPTSRQLVALDKFKQVQADIRGNVEFTRIANKLDQGLRNSPKHPVLLLQAVSLYYQGFQQTQDTQFLEKANEYASKLNKFEPRNREAVEFNRLIALGMGEQNKAIEIILQAVDRYPFDESLYDLAANDLINKWQSFASGTNESNEVAQQIKDLYLEMERHQKMVDDLPDTIILLKGFKVTEAVRLAAEKVSQG</sequence>
<feature type="transmembrane region" description="Helical" evidence="5">
    <location>
        <begin position="138"/>
        <end position="160"/>
    </location>
</feature>
<reference evidence="7 8" key="1">
    <citation type="submission" date="2019-07" db="EMBL/GenBank/DDBJ databases">
        <authorList>
            <person name="Kim J."/>
        </authorList>
    </citation>
    <scope>NUCLEOTIDE SEQUENCE [LARGE SCALE GENOMIC DNA]</scope>
    <source>
        <strain evidence="7 8">G13</strain>
    </source>
</reference>
<evidence type="ECO:0000259" key="6">
    <source>
        <dbReference type="Pfam" id="PF04932"/>
    </source>
</evidence>
<evidence type="ECO:0000313" key="8">
    <source>
        <dbReference type="Proteomes" id="UP000316330"/>
    </source>
</evidence>
<dbReference type="GO" id="GO:0016874">
    <property type="term" value="F:ligase activity"/>
    <property type="evidence" value="ECO:0007669"/>
    <property type="project" value="UniProtKB-KW"/>
</dbReference>
<dbReference type="InterPro" id="IPR051533">
    <property type="entry name" value="WaaL-like"/>
</dbReference>
<feature type="transmembrane region" description="Helical" evidence="5">
    <location>
        <begin position="476"/>
        <end position="492"/>
    </location>
</feature>
<dbReference type="PANTHER" id="PTHR37422:SF13">
    <property type="entry name" value="LIPOPOLYSACCHARIDE BIOSYNTHESIS PROTEIN PA4999-RELATED"/>
    <property type="match status" value="1"/>
</dbReference>